<reference evidence="1 2" key="1">
    <citation type="submission" date="2015-12" db="EMBL/GenBank/DDBJ databases">
        <title>Draft genome sequence of Moniliophthora roreri, the causal agent of frosty pod rot of cacao.</title>
        <authorList>
            <person name="Aime M.C."/>
            <person name="Diaz-Valderrama J.R."/>
            <person name="Kijpornyongpan T."/>
            <person name="Phillips-Mora W."/>
        </authorList>
    </citation>
    <scope>NUCLEOTIDE SEQUENCE [LARGE SCALE GENOMIC DNA]</scope>
    <source>
        <strain evidence="1 2">MCA 2952</strain>
    </source>
</reference>
<evidence type="ECO:0000313" key="1">
    <source>
        <dbReference type="EMBL" id="KTB27684.1"/>
    </source>
</evidence>
<organism evidence="1 2">
    <name type="scientific">Moniliophthora roreri</name>
    <name type="common">Frosty pod rot fungus</name>
    <name type="synonym">Monilia roreri</name>
    <dbReference type="NCBI Taxonomy" id="221103"/>
    <lineage>
        <taxon>Eukaryota</taxon>
        <taxon>Fungi</taxon>
        <taxon>Dikarya</taxon>
        <taxon>Basidiomycota</taxon>
        <taxon>Agaricomycotina</taxon>
        <taxon>Agaricomycetes</taxon>
        <taxon>Agaricomycetidae</taxon>
        <taxon>Agaricales</taxon>
        <taxon>Marasmiineae</taxon>
        <taxon>Marasmiaceae</taxon>
        <taxon>Moniliophthora</taxon>
    </lineage>
</organism>
<comment type="caution">
    <text evidence="1">The sequence shown here is derived from an EMBL/GenBank/DDBJ whole genome shotgun (WGS) entry which is preliminary data.</text>
</comment>
<proteinExistence type="predicted"/>
<sequence>MPGASTDTRTSLDKLLFDAINIIHEDRFVIPYSDSDWDLYLGVLINMMLNNNVHEEQVHIFDFQALWDEKLRVREWMSLDPELFIEYDNHGAPSLAKDPPRSRSINRIASLFPLNPVPQPVPNMGGTQQEESESQITNYPVAVYGANRAQPFIFGGSSANALTGAHGAATPASISPVPSSSAPVPPQLLSTAAPGTVHDSDELDFVFALSEFTPSSSSGVATPKSGKSSEPSASQAALYNTLYPCSLPKCKADDDINSTTYKCMWRRKGGHPAVCDEGFSSVDDVI</sequence>
<protein>
    <submittedName>
        <fullName evidence="1">Uncharacterized protein</fullName>
    </submittedName>
</protein>
<accession>A0A0W0EUA6</accession>
<dbReference type="EMBL" id="LATX01002522">
    <property type="protein sequence ID" value="KTB27684.1"/>
    <property type="molecule type" value="Genomic_DNA"/>
</dbReference>
<gene>
    <name evidence="1" type="ORF">WG66_19740</name>
</gene>
<name>A0A0W0EUA6_MONRR</name>
<dbReference type="AlphaFoldDB" id="A0A0W0EUA6"/>
<dbReference type="Proteomes" id="UP000054988">
    <property type="component" value="Unassembled WGS sequence"/>
</dbReference>
<evidence type="ECO:0000313" key="2">
    <source>
        <dbReference type="Proteomes" id="UP000054988"/>
    </source>
</evidence>